<evidence type="ECO:0000256" key="4">
    <source>
        <dbReference type="ARBA" id="ARBA00022605"/>
    </source>
</evidence>
<evidence type="ECO:0000313" key="13">
    <source>
        <dbReference type="Proteomes" id="UP000768462"/>
    </source>
</evidence>
<gene>
    <name evidence="11" type="primary">aroK</name>
    <name evidence="12" type="ORF">E7215_12635</name>
</gene>
<protein>
    <recommendedName>
        <fullName evidence="3 11">Shikimate kinase</fullName>
        <shortName evidence="11">SK</shortName>
        <ecNumber evidence="3 11">2.7.1.71</ecNumber>
    </recommendedName>
</protein>
<evidence type="ECO:0000313" key="12">
    <source>
        <dbReference type="EMBL" id="MBE6061003.1"/>
    </source>
</evidence>
<dbReference type="PROSITE" id="PS51257">
    <property type="entry name" value="PROKAR_LIPOPROTEIN"/>
    <property type="match status" value="1"/>
</dbReference>
<dbReference type="Pfam" id="PF01202">
    <property type="entry name" value="SKI"/>
    <property type="match status" value="1"/>
</dbReference>
<keyword evidence="11" id="KW-0460">Magnesium</keyword>
<evidence type="ECO:0000256" key="5">
    <source>
        <dbReference type="ARBA" id="ARBA00022679"/>
    </source>
</evidence>
<dbReference type="InterPro" id="IPR000623">
    <property type="entry name" value="Shikimate_kinase/TSH1"/>
</dbReference>
<feature type="binding site" evidence="11">
    <location>
        <position position="85"/>
    </location>
    <ligand>
        <name>substrate</name>
    </ligand>
</feature>
<evidence type="ECO:0000256" key="10">
    <source>
        <dbReference type="ARBA" id="ARBA00048567"/>
    </source>
</evidence>
<accession>A0A927ZUG8</accession>
<evidence type="ECO:0000256" key="3">
    <source>
        <dbReference type="ARBA" id="ARBA00012154"/>
    </source>
</evidence>
<comment type="caution">
    <text evidence="11">Lacks conserved residue(s) required for the propagation of feature annotation.</text>
</comment>
<feature type="binding site" evidence="11">
    <location>
        <position position="22"/>
    </location>
    <ligand>
        <name>Mg(2+)</name>
        <dbReference type="ChEBI" id="CHEBI:18420"/>
    </ligand>
</feature>
<comment type="similarity">
    <text evidence="2 11">Belongs to the shikimate kinase family.</text>
</comment>
<dbReference type="EMBL" id="SVCM01000143">
    <property type="protein sequence ID" value="MBE6061003.1"/>
    <property type="molecule type" value="Genomic_DNA"/>
</dbReference>
<keyword evidence="4 11" id="KW-0028">Amino-acid biosynthesis</keyword>
<comment type="pathway">
    <text evidence="1 11">Metabolic intermediate biosynthesis; chorismate biosynthesis; chorismate from D-erythrose 4-phosphate and phosphoenolpyruvate: step 5/7.</text>
</comment>
<dbReference type="CDD" id="cd00464">
    <property type="entry name" value="SK"/>
    <property type="match status" value="1"/>
</dbReference>
<keyword evidence="11" id="KW-0479">Metal-binding</keyword>
<evidence type="ECO:0000256" key="8">
    <source>
        <dbReference type="ARBA" id="ARBA00022840"/>
    </source>
</evidence>
<dbReference type="AlphaFoldDB" id="A0A927ZUG8"/>
<feature type="binding site" evidence="11">
    <location>
        <position position="63"/>
    </location>
    <ligand>
        <name>substrate</name>
    </ligand>
</feature>
<feature type="binding site" evidence="11">
    <location>
        <position position="122"/>
    </location>
    <ligand>
        <name>ATP</name>
        <dbReference type="ChEBI" id="CHEBI:30616"/>
    </ligand>
</feature>
<keyword evidence="5 11" id="KW-0808">Transferase</keyword>
<keyword evidence="6 11" id="KW-0547">Nucleotide-binding</keyword>
<feature type="binding site" evidence="11">
    <location>
        <position position="139"/>
    </location>
    <ligand>
        <name>substrate</name>
    </ligand>
</feature>
<evidence type="ECO:0000256" key="11">
    <source>
        <dbReference type="HAMAP-Rule" id="MF_00109"/>
    </source>
</evidence>
<dbReference type="InterPro" id="IPR023000">
    <property type="entry name" value="Shikimate_kinase_CS"/>
</dbReference>
<reference evidence="12" key="1">
    <citation type="submission" date="2019-04" db="EMBL/GenBank/DDBJ databases">
        <title>Evolution of Biomass-Degrading Anaerobic Consortia Revealed by Metagenomics.</title>
        <authorList>
            <person name="Peng X."/>
        </authorList>
    </citation>
    <scope>NUCLEOTIDE SEQUENCE</scope>
    <source>
        <strain evidence="12">SIG254</strain>
    </source>
</reference>
<evidence type="ECO:0000256" key="9">
    <source>
        <dbReference type="ARBA" id="ARBA00023141"/>
    </source>
</evidence>
<dbReference type="PANTHER" id="PTHR21087">
    <property type="entry name" value="SHIKIMATE KINASE"/>
    <property type="match status" value="1"/>
</dbReference>
<comment type="subcellular location">
    <subcellularLocation>
        <location evidence="11">Cytoplasm</location>
    </subcellularLocation>
</comment>
<evidence type="ECO:0000256" key="7">
    <source>
        <dbReference type="ARBA" id="ARBA00022777"/>
    </source>
</evidence>
<dbReference type="GO" id="GO:0005524">
    <property type="term" value="F:ATP binding"/>
    <property type="evidence" value="ECO:0007669"/>
    <property type="project" value="UniProtKB-UniRule"/>
</dbReference>
<comment type="function">
    <text evidence="11">Catalyzes the specific phosphorylation of the 3-hydroxyl group of shikimic acid using ATP as a cosubstrate.</text>
</comment>
<comment type="catalytic activity">
    <reaction evidence="10 11">
        <text>shikimate + ATP = 3-phosphoshikimate + ADP + H(+)</text>
        <dbReference type="Rhea" id="RHEA:13121"/>
        <dbReference type="ChEBI" id="CHEBI:15378"/>
        <dbReference type="ChEBI" id="CHEBI:30616"/>
        <dbReference type="ChEBI" id="CHEBI:36208"/>
        <dbReference type="ChEBI" id="CHEBI:145989"/>
        <dbReference type="ChEBI" id="CHEBI:456216"/>
        <dbReference type="EC" id="2.7.1.71"/>
    </reaction>
</comment>
<evidence type="ECO:0000256" key="1">
    <source>
        <dbReference type="ARBA" id="ARBA00004842"/>
    </source>
</evidence>
<dbReference type="PRINTS" id="PR01100">
    <property type="entry name" value="SHIKIMTKNASE"/>
</dbReference>
<proteinExistence type="inferred from homology"/>
<dbReference type="Proteomes" id="UP000768462">
    <property type="component" value="Unassembled WGS sequence"/>
</dbReference>
<keyword evidence="7 11" id="KW-0418">Kinase</keyword>
<dbReference type="PROSITE" id="PS01128">
    <property type="entry name" value="SHIKIMATE_KINASE"/>
    <property type="match status" value="1"/>
</dbReference>
<evidence type="ECO:0000256" key="6">
    <source>
        <dbReference type="ARBA" id="ARBA00022741"/>
    </source>
</evidence>
<keyword evidence="8 11" id="KW-0067">ATP-binding</keyword>
<dbReference type="EC" id="2.7.1.71" evidence="3 11"/>
<feature type="binding site" evidence="11">
    <location>
        <begin position="18"/>
        <end position="23"/>
    </location>
    <ligand>
        <name>ATP</name>
        <dbReference type="ChEBI" id="CHEBI:30616"/>
    </ligand>
</feature>
<sequence length="175" mass="20262">MLEGRRVLNNIILIGLSGCGKTCLGNIISSDEEINFIDLDEYIEEKNNMTIKEMFSISEEYFRDRETEAVKQVSKLENTLIATGGGVIKRKENMDALGKSGCIIFIDRKPEKIIETLDISNRPLLKEGKDKIYDLHKERYKLYKKYAHITIDNNDSKEKVINIIKDIIKIKLHRR</sequence>
<dbReference type="PANTHER" id="PTHR21087:SF16">
    <property type="entry name" value="SHIKIMATE KINASE 1, CHLOROPLASTIC"/>
    <property type="match status" value="1"/>
</dbReference>
<dbReference type="GO" id="GO:0005829">
    <property type="term" value="C:cytosol"/>
    <property type="evidence" value="ECO:0007669"/>
    <property type="project" value="TreeGrafter"/>
</dbReference>
<dbReference type="SUPFAM" id="SSF52540">
    <property type="entry name" value="P-loop containing nucleoside triphosphate hydrolases"/>
    <property type="match status" value="1"/>
</dbReference>
<dbReference type="GO" id="GO:0009423">
    <property type="term" value="P:chorismate biosynthetic process"/>
    <property type="evidence" value="ECO:0007669"/>
    <property type="project" value="UniProtKB-UniRule"/>
</dbReference>
<dbReference type="Gene3D" id="3.40.50.300">
    <property type="entry name" value="P-loop containing nucleotide triphosphate hydrolases"/>
    <property type="match status" value="1"/>
</dbReference>
<keyword evidence="11" id="KW-0963">Cytoplasm</keyword>
<comment type="cofactor">
    <cofactor evidence="11">
        <name>Mg(2+)</name>
        <dbReference type="ChEBI" id="CHEBI:18420"/>
    </cofactor>
    <text evidence="11">Binds 1 Mg(2+) ion per subunit.</text>
</comment>
<organism evidence="12 13">
    <name type="scientific">Clostridium sulfidigenes</name>
    <dbReference type="NCBI Taxonomy" id="318464"/>
    <lineage>
        <taxon>Bacteria</taxon>
        <taxon>Bacillati</taxon>
        <taxon>Bacillota</taxon>
        <taxon>Clostridia</taxon>
        <taxon>Eubacteriales</taxon>
        <taxon>Clostridiaceae</taxon>
        <taxon>Clostridium</taxon>
    </lineage>
</organism>
<dbReference type="HAMAP" id="MF_00109">
    <property type="entry name" value="Shikimate_kinase"/>
    <property type="match status" value="1"/>
</dbReference>
<evidence type="ECO:0000256" key="2">
    <source>
        <dbReference type="ARBA" id="ARBA00006997"/>
    </source>
</evidence>
<dbReference type="GO" id="GO:0004765">
    <property type="term" value="F:shikimate kinase activity"/>
    <property type="evidence" value="ECO:0007669"/>
    <property type="project" value="UniProtKB-UniRule"/>
</dbReference>
<dbReference type="GO" id="GO:0000287">
    <property type="term" value="F:magnesium ion binding"/>
    <property type="evidence" value="ECO:0007669"/>
    <property type="project" value="UniProtKB-UniRule"/>
</dbReference>
<dbReference type="InterPro" id="IPR031322">
    <property type="entry name" value="Shikimate/glucono_kinase"/>
</dbReference>
<comment type="subunit">
    <text evidence="11">Monomer.</text>
</comment>
<dbReference type="GO" id="GO:0009073">
    <property type="term" value="P:aromatic amino acid family biosynthetic process"/>
    <property type="evidence" value="ECO:0007669"/>
    <property type="project" value="UniProtKB-KW"/>
</dbReference>
<dbReference type="InterPro" id="IPR027417">
    <property type="entry name" value="P-loop_NTPase"/>
</dbReference>
<comment type="caution">
    <text evidence="12">The sequence shown here is derived from an EMBL/GenBank/DDBJ whole genome shotgun (WGS) entry which is preliminary data.</text>
</comment>
<keyword evidence="9 11" id="KW-0057">Aromatic amino acid biosynthesis</keyword>
<dbReference type="GO" id="GO:0008652">
    <property type="term" value="P:amino acid biosynthetic process"/>
    <property type="evidence" value="ECO:0007669"/>
    <property type="project" value="UniProtKB-KW"/>
</dbReference>
<feature type="binding site" evidence="11">
    <location>
        <position position="40"/>
    </location>
    <ligand>
        <name>substrate</name>
    </ligand>
</feature>
<name>A0A927ZUG8_9CLOT</name>